<comment type="caution">
    <text evidence="3">The sequence shown here is derived from an EMBL/GenBank/DDBJ whole genome shotgun (WGS) entry which is preliminary data.</text>
</comment>
<keyword evidence="4" id="KW-1185">Reference proteome</keyword>
<accession>A0AA40BPN7</accession>
<dbReference type="AlphaFoldDB" id="A0AA40BPN7"/>
<evidence type="ECO:0000313" key="4">
    <source>
        <dbReference type="Proteomes" id="UP001172155"/>
    </source>
</evidence>
<feature type="region of interest" description="Disordered" evidence="2">
    <location>
        <begin position="82"/>
        <end position="112"/>
    </location>
</feature>
<keyword evidence="1" id="KW-0175">Coiled coil</keyword>
<evidence type="ECO:0000256" key="1">
    <source>
        <dbReference type="SAM" id="Coils"/>
    </source>
</evidence>
<evidence type="ECO:0000256" key="2">
    <source>
        <dbReference type="SAM" id="MobiDB-lite"/>
    </source>
</evidence>
<reference evidence="3" key="1">
    <citation type="submission" date="2023-06" db="EMBL/GenBank/DDBJ databases">
        <title>Genome-scale phylogeny and comparative genomics of the fungal order Sordariales.</title>
        <authorList>
            <consortium name="Lawrence Berkeley National Laboratory"/>
            <person name="Hensen N."/>
            <person name="Bonometti L."/>
            <person name="Westerberg I."/>
            <person name="Brannstrom I.O."/>
            <person name="Guillou S."/>
            <person name="Cros-Aarteil S."/>
            <person name="Calhoun S."/>
            <person name="Haridas S."/>
            <person name="Kuo A."/>
            <person name="Mondo S."/>
            <person name="Pangilinan J."/>
            <person name="Riley R."/>
            <person name="LaButti K."/>
            <person name="Andreopoulos B."/>
            <person name="Lipzen A."/>
            <person name="Chen C."/>
            <person name="Yanf M."/>
            <person name="Daum C."/>
            <person name="Ng V."/>
            <person name="Clum A."/>
            <person name="Steindorff A."/>
            <person name="Ohm R."/>
            <person name="Martin F."/>
            <person name="Silar P."/>
            <person name="Natvig D."/>
            <person name="Lalanne C."/>
            <person name="Gautier V."/>
            <person name="Ament-velasquez S.L."/>
            <person name="Kruys A."/>
            <person name="Hutchinson M.I."/>
            <person name="Powell A.J."/>
            <person name="Barry K."/>
            <person name="Miller A.N."/>
            <person name="Grigoriev I.V."/>
            <person name="Debuchy R."/>
            <person name="Gladieux P."/>
            <person name="Thoren M.H."/>
            <person name="Johannesson H."/>
        </authorList>
    </citation>
    <scope>NUCLEOTIDE SEQUENCE</scope>
    <source>
        <strain evidence="3">SMH3187-1</strain>
    </source>
</reference>
<name>A0AA40BPN7_9PEZI</name>
<proteinExistence type="predicted"/>
<feature type="coiled-coil region" evidence="1">
    <location>
        <begin position="128"/>
        <end position="216"/>
    </location>
</feature>
<organism evidence="3 4">
    <name type="scientific">Schizothecium vesticola</name>
    <dbReference type="NCBI Taxonomy" id="314040"/>
    <lineage>
        <taxon>Eukaryota</taxon>
        <taxon>Fungi</taxon>
        <taxon>Dikarya</taxon>
        <taxon>Ascomycota</taxon>
        <taxon>Pezizomycotina</taxon>
        <taxon>Sordariomycetes</taxon>
        <taxon>Sordariomycetidae</taxon>
        <taxon>Sordariales</taxon>
        <taxon>Schizotheciaceae</taxon>
        <taxon>Schizothecium</taxon>
    </lineage>
</organism>
<gene>
    <name evidence="3" type="ORF">B0T18DRAFT_432995</name>
</gene>
<dbReference type="Proteomes" id="UP001172155">
    <property type="component" value="Unassembled WGS sequence"/>
</dbReference>
<evidence type="ECO:0000313" key="3">
    <source>
        <dbReference type="EMBL" id="KAK0738135.1"/>
    </source>
</evidence>
<sequence length="248" mass="27760">MWNAAYPDRVTRIKLRSTSMKTEFYETADQQDAPAFLWQTSKAQQQQQQAAGPWTTTRPGRKMIFADEMALDQLMHGAVEASRAPVNQAPTKRARSGSLQRQGREPKSTEASLKARITSMDARYRRDMGEQQKQLATIRKELDEKKAECAARASSMTALVVANLQARNKTLEEEKAALSATVDMMSKETKQREGRIFQLETEKEAAAEEKGQLKVRVVELTTMSLDLQGQLDDAKIGGELWLQGPRGG</sequence>
<dbReference type="EMBL" id="JAUKUD010000007">
    <property type="protein sequence ID" value="KAK0738135.1"/>
    <property type="molecule type" value="Genomic_DNA"/>
</dbReference>
<protein>
    <submittedName>
        <fullName evidence="3">Uncharacterized protein</fullName>
    </submittedName>
</protein>